<dbReference type="PATRIC" id="fig|1915.4.peg.49"/>
<dbReference type="PANTHER" id="PTHR11941">
    <property type="entry name" value="ENOYL-COA HYDRATASE-RELATED"/>
    <property type="match status" value="1"/>
</dbReference>
<dbReference type="InterPro" id="IPR001753">
    <property type="entry name" value="Enoyl-CoA_hydra/iso"/>
</dbReference>
<dbReference type="OrthoDB" id="9775794at2"/>
<dbReference type="KEGG" id="sls:SLINC_0040"/>
<dbReference type="RefSeq" id="WP_067425080.1">
    <property type="nucleotide sequence ID" value="NZ_CP016438.1"/>
</dbReference>
<accession>A0A1B1M1E7</accession>
<keyword evidence="2" id="KW-1185">Reference proteome</keyword>
<dbReference type="SUPFAM" id="SSF52096">
    <property type="entry name" value="ClpP/crotonase"/>
    <property type="match status" value="1"/>
</dbReference>
<reference evidence="1 2" key="1">
    <citation type="submission" date="2016-07" db="EMBL/GenBank/DDBJ databases">
        <title>Enhancement of antibiotic productionsby engineered nitrateutilization in actinobacteria.</title>
        <authorList>
            <person name="Meng S.C."/>
        </authorList>
    </citation>
    <scope>NUCLEOTIDE SEQUENCE [LARGE SCALE GENOMIC DNA]</scope>
    <source>
        <strain evidence="1 2">NRRL 2936</strain>
    </source>
</reference>
<dbReference type="Pfam" id="PF00378">
    <property type="entry name" value="ECH_1"/>
    <property type="match status" value="1"/>
</dbReference>
<dbReference type="InterPro" id="IPR029045">
    <property type="entry name" value="ClpP/crotonase-like_dom_sf"/>
</dbReference>
<organism evidence="1 2">
    <name type="scientific">Streptomyces lincolnensis</name>
    <dbReference type="NCBI Taxonomy" id="1915"/>
    <lineage>
        <taxon>Bacteria</taxon>
        <taxon>Bacillati</taxon>
        <taxon>Actinomycetota</taxon>
        <taxon>Actinomycetes</taxon>
        <taxon>Kitasatosporales</taxon>
        <taxon>Streptomycetaceae</taxon>
        <taxon>Streptomyces</taxon>
    </lineage>
</organism>
<dbReference type="CDD" id="cd06558">
    <property type="entry name" value="crotonase-like"/>
    <property type="match status" value="1"/>
</dbReference>
<dbReference type="Gene3D" id="3.90.226.10">
    <property type="entry name" value="2-enoyl-CoA Hydratase, Chain A, domain 1"/>
    <property type="match status" value="1"/>
</dbReference>
<sequence>MPYKDKGRLTVEDRGAVLIVRVDGGPHQEFGLDIAQQLDRLVARADRDPNVRAVVFTGAHPERFVSHAAVRWLQEEGAASPTVGRRAASAVVRMAKHVDRSRVLGPVMRRTPMRGALQLERLHRTFLRMNASGVLYVAALNGSALGLGAEFAWACDLRVMADGDFFIGQPEILLGIIPGGGGTQRLTRLIGTHRSLAAILEGKPFTPAEALANGAVDKVVAQDKVIAQAVELAEHFGKRSKGSVAAAKRSVYFGGSMSLEDGLHVERAEFFTQVMSKEGQRLMLDYQATTDATGELPLYTPGTYARALASGSVPGRRSTTGR</sequence>
<dbReference type="GO" id="GO:0016853">
    <property type="term" value="F:isomerase activity"/>
    <property type="evidence" value="ECO:0007669"/>
    <property type="project" value="UniProtKB-KW"/>
</dbReference>
<gene>
    <name evidence="1" type="ORF">SLINC_0040</name>
</gene>
<evidence type="ECO:0000313" key="2">
    <source>
        <dbReference type="Proteomes" id="UP000092598"/>
    </source>
</evidence>
<dbReference type="STRING" id="1915.SLINC_0040"/>
<dbReference type="EMBL" id="CP016438">
    <property type="protein sequence ID" value="ANS62264.1"/>
    <property type="molecule type" value="Genomic_DNA"/>
</dbReference>
<dbReference type="Proteomes" id="UP000092598">
    <property type="component" value="Chromosome"/>
</dbReference>
<dbReference type="AlphaFoldDB" id="A0A1B1M1E7"/>
<proteinExistence type="predicted"/>
<protein>
    <submittedName>
        <fullName evidence="1">Enoyl-CoA hydratase/isomerase</fullName>
    </submittedName>
</protein>
<keyword evidence="1" id="KW-0413">Isomerase</keyword>
<dbReference type="PANTHER" id="PTHR11941:SF54">
    <property type="entry name" value="ENOYL-COA HYDRATASE, MITOCHONDRIAL"/>
    <property type="match status" value="1"/>
</dbReference>
<name>A0A1B1M1E7_STRLN</name>
<dbReference type="GO" id="GO:0006635">
    <property type="term" value="P:fatty acid beta-oxidation"/>
    <property type="evidence" value="ECO:0007669"/>
    <property type="project" value="TreeGrafter"/>
</dbReference>
<evidence type="ECO:0000313" key="1">
    <source>
        <dbReference type="EMBL" id="ANS62264.1"/>
    </source>
</evidence>